<dbReference type="InterPro" id="IPR006685">
    <property type="entry name" value="MscS_channel_2nd"/>
</dbReference>
<dbReference type="Gene3D" id="3.30.70.100">
    <property type="match status" value="1"/>
</dbReference>
<dbReference type="Pfam" id="PF00924">
    <property type="entry name" value="MS_channel_2nd"/>
    <property type="match status" value="1"/>
</dbReference>
<dbReference type="Gene3D" id="1.10.287.1260">
    <property type="match status" value="1"/>
</dbReference>
<dbReference type="InterPro" id="IPR011014">
    <property type="entry name" value="MscS_channel_TM-2"/>
</dbReference>
<dbReference type="PANTHER" id="PTHR30221:SF1">
    <property type="entry name" value="SMALL-CONDUCTANCE MECHANOSENSITIVE CHANNEL"/>
    <property type="match status" value="1"/>
</dbReference>
<dbReference type="Gene3D" id="2.30.30.60">
    <property type="match status" value="1"/>
</dbReference>
<dbReference type="PANTHER" id="PTHR30221">
    <property type="entry name" value="SMALL-CONDUCTANCE MECHANOSENSITIVE CHANNEL"/>
    <property type="match status" value="1"/>
</dbReference>
<feature type="transmembrane region" description="Helical" evidence="7">
    <location>
        <begin position="70"/>
        <end position="90"/>
    </location>
</feature>
<gene>
    <name evidence="9" type="ORF">SAMN02910315_01023</name>
</gene>
<feature type="transmembrane region" description="Helical" evidence="7">
    <location>
        <begin position="44"/>
        <end position="64"/>
    </location>
</feature>
<evidence type="ECO:0000256" key="1">
    <source>
        <dbReference type="ARBA" id="ARBA00004651"/>
    </source>
</evidence>
<name>A0A1G5VYP4_9EURY</name>
<dbReference type="InterPro" id="IPR011066">
    <property type="entry name" value="MscS_channel_C_sf"/>
</dbReference>
<keyword evidence="10" id="KW-1185">Reference proteome</keyword>
<dbReference type="InterPro" id="IPR023408">
    <property type="entry name" value="MscS_beta-dom_sf"/>
</dbReference>
<sequence>MDIPSDPIQTLITILIIIILTTIVVRLIAGLFNRFERFKEDMTAIYLIRDIVTYLIYFIALIDILNLFGINLYGTLLSLGIVGIAVSLAAKDIISNLFSGIILILGRSIKVGDTIEINNTKGVIQLIRLRTTVIKDDDGIVSNIPNSTLTNNLFKLYKAPEKYRINIFAGLALDIDLDEFNEYIMEKIKALDGVLDKPEPRIYAKEITFEETKIKISFWIEDYNNKDDYKLKITNEIRKFVNR</sequence>
<dbReference type="EMBL" id="FMXB01000006">
    <property type="protein sequence ID" value="SDA50982.1"/>
    <property type="molecule type" value="Genomic_DNA"/>
</dbReference>
<dbReference type="SUPFAM" id="SSF50182">
    <property type="entry name" value="Sm-like ribonucleoproteins"/>
    <property type="match status" value="1"/>
</dbReference>
<evidence type="ECO:0000313" key="10">
    <source>
        <dbReference type="Proteomes" id="UP000323439"/>
    </source>
</evidence>
<comment type="subcellular location">
    <subcellularLocation>
        <location evidence="1">Cell membrane</location>
        <topology evidence="1">Multi-pass membrane protein</topology>
    </subcellularLocation>
</comment>
<dbReference type="GO" id="GO:0005886">
    <property type="term" value="C:plasma membrane"/>
    <property type="evidence" value="ECO:0007669"/>
    <property type="project" value="UniProtKB-SubCell"/>
</dbReference>
<dbReference type="InterPro" id="IPR010920">
    <property type="entry name" value="LSM_dom_sf"/>
</dbReference>
<protein>
    <submittedName>
        <fullName evidence="9">Mechanosensitive ion channel</fullName>
    </submittedName>
</protein>
<dbReference type="SUPFAM" id="SSF82689">
    <property type="entry name" value="Mechanosensitive channel protein MscS (YggB), C-terminal domain"/>
    <property type="match status" value="1"/>
</dbReference>
<dbReference type="OrthoDB" id="31543at2157"/>
<dbReference type="InterPro" id="IPR045275">
    <property type="entry name" value="MscS_archaea/bacteria_type"/>
</dbReference>
<evidence type="ECO:0000256" key="6">
    <source>
        <dbReference type="ARBA" id="ARBA00023136"/>
    </source>
</evidence>
<evidence type="ECO:0000313" key="9">
    <source>
        <dbReference type="EMBL" id="SDA50982.1"/>
    </source>
</evidence>
<keyword evidence="4 7" id="KW-0812">Transmembrane</keyword>
<dbReference type="AlphaFoldDB" id="A0A1G5VYP4"/>
<reference evidence="9 10" key="1">
    <citation type="submission" date="2016-10" db="EMBL/GenBank/DDBJ databases">
        <authorList>
            <person name="Varghese N."/>
            <person name="Submissions S."/>
        </authorList>
    </citation>
    <scope>NUCLEOTIDE SEQUENCE [LARGE SCALE GENOMIC DNA]</scope>
    <source>
        <strain evidence="9 10">DSM 16643</strain>
    </source>
</reference>
<dbReference type="GO" id="GO:0008381">
    <property type="term" value="F:mechanosensitive monoatomic ion channel activity"/>
    <property type="evidence" value="ECO:0007669"/>
    <property type="project" value="InterPro"/>
</dbReference>
<keyword evidence="5 7" id="KW-1133">Transmembrane helix</keyword>
<evidence type="ECO:0000256" key="4">
    <source>
        <dbReference type="ARBA" id="ARBA00022692"/>
    </source>
</evidence>
<proteinExistence type="inferred from homology"/>
<evidence type="ECO:0000256" key="5">
    <source>
        <dbReference type="ARBA" id="ARBA00022989"/>
    </source>
</evidence>
<feature type="domain" description="Mechanosensitive ion channel MscS" evidence="8">
    <location>
        <begin position="92"/>
        <end position="154"/>
    </location>
</feature>
<dbReference type="Proteomes" id="UP000323439">
    <property type="component" value="Unassembled WGS sequence"/>
</dbReference>
<keyword evidence="3" id="KW-1003">Cell membrane</keyword>
<dbReference type="RefSeq" id="WP_149731594.1">
    <property type="nucleotide sequence ID" value="NZ_FMXB01000006.1"/>
</dbReference>
<organism evidence="9 10">
    <name type="scientific">Methanobrevibacter millerae</name>
    <dbReference type="NCBI Taxonomy" id="230361"/>
    <lineage>
        <taxon>Archaea</taxon>
        <taxon>Methanobacteriati</taxon>
        <taxon>Methanobacteriota</taxon>
        <taxon>Methanomada group</taxon>
        <taxon>Methanobacteria</taxon>
        <taxon>Methanobacteriales</taxon>
        <taxon>Methanobacteriaceae</taxon>
        <taxon>Methanobrevibacter</taxon>
    </lineage>
</organism>
<feature type="transmembrane region" description="Helical" evidence="7">
    <location>
        <begin position="12"/>
        <end position="32"/>
    </location>
</feature>
<evidence type="ECO:0000259" key="8">
    <source>
        <dbReference type="Pfam" id="PF00924"/>
    </source>
</evidence>
<evidence type="ECO:0000256" key="3">
    <source>
        <dbReference type="ARBA" id="ARBA00022475"/>
    </source>
</evidence>
<evidence type="ECO:0000256" key="2">
    <source>
        <dbReference type="ARBA" id="ARBA00008017"/>
    </source>
</evidence>
<dbReference type="SUPFAM" id="SSF82861">
    <property type="entry name" value="Mechanosensitive channel protein MscS (YggB), transmembrane region"/>
    <property type="match status" value="1"/>
</dbReference>
<comment type="similarity">
    <text evidence="2">Belongs to the MscS (TC 1.A.23) family.</text>
</comment>
<keyword evidence="6 7" id="KW-0472">Membrane</keyword>
<evidence type="ECO:0000256" key="7">
    <source>
        <dbReference type="SAM" id="Phobius"/>
    </source>
</evidence>
<accession>A0A1G5VYP4</accession>
<dbReference type="STRING" id="230361.sm9_0524"/>